<sequence length="73" mass="8252">MHDPAEPWQCCKQNVYDRFCSACALAPGHIEAAITFLRLDEFDAAELRLLGAREAGWAIDTKYLLEENPNARD</sequence>
<proteinExistence type="predicted"/>
<gene>
    <name evidence="1" type="ORF">BIY41_09595</name>
</gene>
<protein>
    <submittedName>
        <fullName evidence="1">Uncharacterized protein</fullName>
    </submittedName>
</protein>
<evidence type="ECO:0000313" key="1">
    <source>
        <dbReference type="EMBL" id="OEY98781.1"/>
    </source>
</evidence>
<dbReference type="Proteomes" id="UP000175852">
    <property type="component" value="Unassembled WGS sequence"/>
</dbReference>
<accession>A0AAX0I565</accession>
<dbReference type="AlphaFoldDB" id="A0AAX0I565"/>
<evidence type="ECO:0000313" key="2">
    <source>
        <dbReference type="Proteomes" id="UP000175852"/>
    </source>
</evidence>
<reference evidence="1 2" key="1">
    <citation type="submission" date="2016-09" db="EMBL/GenBank/DDBJ databases">
        <authorList>
            <person name="Wen S.-F."/>
            <person name="Lo A.-C."/>
            <person name="Lin C.-J."/>
            <person name="Tseng T.-T."/>
        </authorList>
    </citation>
    <scope>NUCLEOTIDE SEQUENCE [LARGE SCALE GENOMIC DNA]</scope>
    <source>
        <strain evidence="1 2">12609</strain>
    </source>
</reference>
<dbReference type="EMBL" id="MKCQ01000028">
    <property type="protein sequence ID" value="OEY98781.1"/>
    <property type="molecule type" value="Genomic_DNA"/>
</dbReference>
<organism evidence="1 2">
    <name type="scientific">Xanthomonas campestris pv. glycines</name>
    <dbReference type="NCBI Taxonomy" id="473421"/>
    <lineage>
        <taxon>Bacteria</taxon>
        <taxon>Pseudomonadati</taxon>
        <taxon>Pseudomonadota</taxon>
        <taxon>Gammaproteobacteria</taxon>
        <taxon>Lysobacterales</taxon>
        <taxon>Lysobacteraceae</taxon>
        <taxon>Xanthomonas</taxon>
    </lineage>
</organism>
<comment type="caution">
    <text evidence="1">The sequence shown here is derived from an EMBL/GenBank/DDBJ whole genome shotgun (WGS) entry which is preliminary data.</text>
</comment>
<name>A0AAX0I565_XANCG</name>